<keyword evidence="3" id="KW-0347">Helicase</keyword>
<dbReference type="EMBL" id="MU070428">
    <property type="protein sequence ID" value="KAF5827776.1"/>
    <property type="molecule type" value="Genomic_DNA"/>
</dbReference>
<proteinExistence type="predicted"/>
<evidence type="ECO:0000256" key="2">
    <source>
        <dbReference type="ARBA" id="ARBA00022801"/>
    </source>
</evidence>
<organism evidence="7 8">
    <name type="scientific">Dunaliella salina</name>
    <name type="common">Green alga</name>
    <name type="synonym">Protococcus salinus</name>
    <dbReference type="NCBI Taxonomy" id="3046"/>
    <lineage>
        <taxon>Eukaryota</taxon>
        <taxon>Viridiplantae</taxon>
        <taxon>Chlorophyta</taxon>
        <taxon>core chlorophytes</taxon>
        <taxon>Chlorophyceae</taxon>
        <taxon>CS clade</taxon>
        <taxon>Chlamydomonadales</taxon>
        <taxon>Dunaliellaceae</taxon>
        <taxon>Dunaliella</taxon>
    </lineage>
</organism>
<evidence type="ECO:0000256" key="4">
    <source>
        <dbReference type="ARBA" id="ARBA00022840"/>
    </source>
</evidence>
<dbReference type="Gene3D" id="1.10.10.160">
    <property type="match status" value="1"/>
</dbReference>
<dbReference type="PANTHER" id="PTHR21529:SF4">
    <property type="entry name" value="TPR AND ANKYRIN REPEAT-CONTAINING PROTEIN 1"/>
    <property type="match status" value="1"/>
</dbReference>
<sequence>MEDVGCKKVQVQQGPRPSNTTQQQAKTERERHEETLGIIGDSYVLKKYYAAEDPTQMLGARMDAFSEHFYLSPEEKKAKTQQQTAFVQGRSGTGRISVMVSRLLDCQLVGRQLALEEKQRKELEGLGQEASSGQLRQVLLTWSGKLCAHIKSRVDTAINGGIWEGEDFVEGMAQQQQQQQQGRHSLAEQALGGDAQAQPKRLDEVSDDECPLIITVGTFMDMLDACVPHPFPPLSRSVHADASKKDEEKLEDEEEDSGSVEGDVELDEEFMEEHGNQEQGGQQGSRSKPSKAEARLKKRRQQERQQQVDFYAFHKKYWKHMDVELRKGLSSDTVWMEIQSVIKGSCSAISAKLEGGPWGREEYVKLGERGDGAMLTAAQREAIYSLYLKYEKMKREYNDWDMADYTQHLHSQLGSISFNAIPSAAKFDEIYVDEVQDLTPAQILLLRFIARLPKSNRGLFFAGDSAQTIAPGVEFRFKDLRAMYYTYFLNQGNEPENSGELNPMPQSAKQLGPSNPDSGDAEQEEDAGTECSPTKGKKAALRPAPKHRVADVMWLVENFRTHSGIVNLAASLVRVLNDLFPSTIESLIAERAREEGEQAISKLAPML</sequence>
<keyword evidence="2 7" id="KW-0378">Hydrolase</keyword>
<dbReference type="Gene3D" id="3.40.50.300">
    <property type="entry name" value="P-loop containing nucleotide triphosphate hydrolases"/>
    <property type="match status" value="1"/>
</dbReference>
<dbReference type="Proteomes" id="UP000815325">
    <property type="component" value="Unassembled WGS sequence"/>
</dbReference>
<dbReference type="InterPro" id="IPR013986">
    <property type="entry name" value="DExx_box_DNA_helicase_dom_sf"/>
</dbReference>
<dbReference type="PANTHER" id="PTHR21529">
    <property type="entry name" value="MAMMARY TURMOR VIRUS RECEPTOR HOMOLOG 1, 2 MTVR1, 2"/>
    <property type="match status" value="1"/>
</dbReference>
<feature type="compositionally biased region" description="Basic and acidic residues" evidence="5">
    <location>
        <begin position="238"/>
        <end position="248"/>
    </location>
</feature>
<evidence type="ECO:0000256" key="1">
    <source>
        <dbReference type="ARBA" id="ARBA00022741"/>
    </source>
</evidence>
<feature type="region of interest" description="Disordered" evidence="5">
    <location>
        <begin position="232"/>
        <end position="303"/>
    </location>
</feature>
<feature type="region of interest" description="Disordered" evidence="5">
    <location>
        <begin position="495"/>
        <end position="543"/>
    </location>
</feature>
<feature type="region of interest" description="Disordered" evidence="5">
    <location>
        <begin position="1"/>
        <end position="33"/>
    </location>
</feature>
<dbReference type="SUPFAM" id="SSF52540">
    <property type="entry name" value="P-loop containing nucleoside triphosphate hydrolases"/>
    <property type="match status" value="1"/>
</dbReference>
<accession>A0ABQ7FZJ3</accession>
<feature type="compositionally biased region" description="Acidic residues" evidence="5">
    <location>
        <begin position="519"/>
        <end position="528"/>
    </location>
</feature>
<reference evidence="7" key="1">
    <citation type="submission" date="2017-08" db="EMBL/GenBank/DDBJ databases">
        <authorList>
            <person name="Polle J.E."/>
            <person name="Barry K."/>
            <person name="Cushman J."/>
            <person name="Schmutz J."/>
            <person name="Tran D."/>
            <person name="Hathwaick L.T."/>
            <person name="Yim W.C."/>
            <person name="Jenkins J."/>
            <person name="Mckie-Krisberg Z.M."/>
            <person name="Prochnik S."/>
            <person name="Lindquist E."/>
            <person name="Dockter R.B."/>
            <person name="Adam C."/>
            <person name="Molina H."/>
            <person name="Bunkerborg J."/>
            <person name="Jin E."/>
            <person name="Buchheim M."/>
            <person name="Magnuson J."/>
        </authorList>
    </citation>
    <scope>NUCLEOTIDE SEQUENCE</scope>
    <source>
        <strain evidence="7">CCAP 19/18</strain>
    </source>
</reference>
<evidence type="ECO:0000313" key="8">
    <source>
        <dbReference type="Proteomes" id="UP000815325"/>
    </source>
</evidence>
<gene>
    <name evidence="7" type="ORF">DUNSADRAFT_18776</name>
</gene>
<name>A0ABQ7FZJ3_DUNSA</name>
<protein>
    <submittedName>
        <fullName evidence="7">P-loop containing nucleoside triphosphate hydrolase protein</fullName>
    </submittedName>
</protein>
<dbReference type="InterPro" id="IPR039904">
    <property type="entry name" value="TRANK1"/>
</dbReference>
<dbReference type="GO" id="GO:0016787">
    <property type="term" value="F:hydrolase activity"/>
    <property type="evidence" value="ECO:0007669"/>
    <property type="project" value="UniProtKB-KW"/>
</dbReference>
<feature type="domain" description="UvrD-like helicase ATP-binding" evidence="6">
    <location>
        <begin position="377"/>
        <end position="469"/>
    </location>
</feature>
<feature type="compositionally biased region" description="Polar residues" evidence="5">
    <location>
        <begin position="495"/>
        <end position="517"/>
    </location>
</feature>
<keyword evidence="1" id="KW-0547">Nucleotide-binding</keyword>
<evidence type="ECO:0000256" key="3">
    <source>
        <dbReference type="ARBA" id="ARBA00022806"/>
    </source>
</evidence>
<evidence type="ECO:0000313" key="7">
    <source>
        <dbReference type="EMBL" id="KAF5827776.1"/>
    </source>
</evidence>
<feature type="compositionally biased region" description="Acidic residues" evidence="5">
    <location>
        <begin position="249"/>
        <end position="271"/>
    </location>
</feature>
<dbReference type="InterPro" id="IPR014016">
    <property type="entry name" value="UvrD-like_ATP-bd"/>
</dbReference>
<evidence type="ECO:0000259" key="6">
    <source>
        <dbReference type="Pfam" id="PF00580"/>
    </source>
</evidence>
<keyword evidence="8" id="KW-1185">Reference proteome</keyword>
<feature type="compositionally biased region" description="Polar residues" evidence="5">
    <location>
        <begin position="10"/>
        <end position="25"/>
    </location>
</feature>
<dbReference type="Pfam" id="PF00580">
    <property type="entry name" value="UvrD-helicase"/>
    <property type="match status" value="1"/>
</dbReference>
<keyword evidence="4" id="KW-0067">ATP-binding</keyword>
<feature type="region of interest" description="Disordered" evidence="5">
    <location>
        <begin position="173"/>
        <end position="204"/>
    </location>
</feature>
<comment type="caution">
    <text evidence="7">The sequence shown here is derived from an EMBL/GenBank/DDBJ whole genome shotgun (WGS) entry which is preliminary data.</text>
</comment>
<evidence type="ECO:0000256" key="5">
    <source>
        <dbReference type="SAM" id="MobiDB-lite"/>
    </source>
</evidence>
<dbReference type="InterPro" id="IPR027417">
    <property type="entry name" value="P-loop_NTPase"/>
</dbReference>